<feature type="region of interest" description="Disordered" evidence="1">
    <location>
        <begin position="1"/>
        <end position="45"/>
    </location>
</feature>
<dbReference type="AlphaFoldDB" id="A0A0A1UIR5"/>
<dbReference type="EMBL" id="JATN01000321">
    <property type="protein sequence ID" value="EUC58999.1"/>
    <property type="molecule type" value="Genomic_DNA"/>
</dbReference>
<feature type="domain" description="DUF6532" evidence="2">
    <location>
        <begin position="324"/>
        <end position="529"/>
    </location>
</feature>
<dbReference type="InterPro" id="IPR045341">
    <property type="entry name" value="DUF6532"/>
</dbReference>
<proteinExistence type="predicted"/>
<reference evidence="4" key="1">
    <citation type="journal article" date="2014" name="Genome Announc.">
        <title>Draft genome sequence of the plant-pathogenic soil fungus Rhizoctonia solani anastomosis group 3 strain Rhs1AP.</title>
        <authorList>
            <person name="Cubeta M.A."/>
            <person name="Thomas E."/>
            <person name="Dean R.A."/>
            <person name="Jabaji S."/>
            <person name="Neate S.M."/>
            <person name="Tavantzis S."/>
            <person name="Toda T."/>
            <person name="Vilgalys R."/>
            <person name="Bharathan N."/>
            <person name="Fedorova-Abrams N."/>
            <person name="Pakala S.B."/>
            <person name="Pakala S.M."/>
            <person name="Zafar N."/>
            <person name="Joardar V."/>
            <person name="Losada L."/>
            <person name="Nierman W.C."/>
        </authorList>
    </citation>
    <scope>NUCLEOTIDE SEQUENCE [LARGE SCALE GENOMIC DNA]</scope>
    <source>
        <strain evidence="4">AG-3</strain>
    </source>
</reference>
<feature type="compositionally biased region" description="Polar residues" evidence="1">
    <location>
        <begin position="115"/>
        <end position="127"/>
    </location>
</feature>
<protein>
    <recommendedName>
        <fullName evidence="2">DUF6532 domain-containing protein</fullName>
    </recommendedName>
</protein>
<evidence type="ECO:0000256" key="1">
    <source>
        <dbReference type="SAM" id="MobiDB-lite"/>
    </source>
</evidence>
<feature type="non-terminal residue" evidence="3">
    <location>
        <position position="569"/>
    </location>
</feature>
<name>A0A0A1UIR5_9AGAM</name>
<dbReference type="Pfam" id="PF20149">
    <property type="entry name" value="DUF6532"/>
    <property type="match status" value="1"/>
</dbReference>
<evidence type="ECO:0000313" key="4">
    <source>
        <dbReference type="Proteomes" id="UP000030108"/>
    </source>
</evidence>
<evidence type="ECO:0000259" key="2">
    <source>
        <dbReference type="Pfam" id="PF20149"/>
    </source>
</evidence>
<gene>
    <name evidence="3" type="ORF">RSOL_290900</name>
</gene>
<organism evidence="3 4">
    <name type="scientific">Rhizoctonia solani AG-3 Rhs1AP</name>
    <dbReference type="NCBI Taxonomy" id="1086054"/>
    <lineage>
        <taxon>Eukaryota</taxon>
        <taxon>Fungi</taxon>
        <taxon>Dikarya</taxon>
        <taxon>Basidiomycota</taxon>
        <taxon>Agaricomycotina</taxon>
        <taxon>Agaricomycetes</taxon>
        <taxon>Cantharellales</taxon>
        <taxon>Ceratobasidiaceae</taxon>
        <taxon>Rhizoctonia</taxon>
    </lineage>
</organism>
<feature type="compositionally biased region" description="Polar residues" evidence="1">
    <location>
        <begin position="23"/>
        <end position="32"/>
    </location>
</feature>
<feature type="region of interest" description="Disordered" evidence="1">
    <location>
        <begin position="115"/>
        <end position="134"/>
    </location>
</feature>
<dbReference type="Proteomes" id="UP000030108">
    <property type="component" value="Unassembled WGS sequence"/>
</dbReference>
<sequence length="569" mass="63207">MIPRGEETVRFAPRDNPRRKKTGNSYNPTTLRRSTRHGVGKAYSNLRAPITVTPYEPMSSRVRHSVPFLAGQDDIPRSDDEDEAPTSISNAYNEPNLGIGSEPTEGVDLSAAEQTTALSQQVSSPPDISNRLPDSLLLTHAPTSNLNQLPAPVSHLSASDPLMSSLSIGRIILGQVPSAAQGGSDDSTNLDHSAVTHTTHPAITAGMIVSTPSEPSYVPSDQGPSFTQSLQADGPWFDPPADIEQRQNQRHHSRLYLEEALLHGPTKRHARVYAVEWYARNKPQIYTPNPRASNQPDNSKKYQGSFSIVEQHLIFPAGHSMVYEIICVDPFPIGYTSVERGIVFAESVISARLGAGGPSYALQRFMKDKLSRRRNELIKLTSGVIISKYGLPAVAELDDLDAYHRARDLIQDDSFVNQDESQPGGIYEFTHPAIVSVLKILFFKFNPKLGMVFIDRLVAGDAPGTPWHNTRRDHSPEALRGTPTEAIAFACTLIKHVLFNYKQVTMGELVAKFEGKEYTSHWARFHRKLVMLPNLGELRRELLNEIKTHYAKAHPYDPNESMVEEDVLW</sequence>
<evidence type="ECO:0000313" key="3">
    <source>
        <dbReference type="EMBL" id="EUC58999.1"/>
    </source>
</evidence>
<dbReference type="OrthoDB" id="3287380at2759"/>
<accession>A0A0A1UIR5</accession>
<feature type="compositionally biased region" description="Basic and acidic residues" evidence="1">
    <location>
        <begin position="1"/>
        <end position="16"/>
    </location>
</feature>
<comment type="caution">
    <text evidence="3">The sequence shown here is derived from an EMBL/GenBank/DDBJ whole genome shotgun (WGS) entry which is preliminary data.</text>
</comment>
<feature type="region of interest" description="Disordered" evidence="1">
    <location>
        <begin position="69"/>
        <end position="105"/>
    </location>
</feature>